<evidence type="ECO:0000256" key="10">
    <source>
        <dbReference type="ARBA" id="ARBA00022723"/>
    </source>
</evidence>
<evidence type="ECO:0000256" key="11">
    <source>
        <dbReference type="ARBA" id="ARBA00022737"/>
    </source>
</evidence>
<dbReference type="InterPro" id="IPR003591">
    <property type="entry name" value="Leu-rich_rpt_typical-subtyp"/>
</dbReference>
<dbReference type="GO" id="GO:0046872">
    <property type="term" value="F:metal ion binding"/>
    <property type="evidence" value="ECO:0007669"/>
    <property type="project" value="UniProtKB-KW"/>
</dbReference>
<keyword evidence="12" id="KW-0378">Hydrolase</keyword>
<evidence type="ECO:0000256" key="21">
    <source>
        <dbReference type="ARBA" id="ARBA00031469"/>
    </source>
</evidence>
<organism evidence="25 26">
    <name type="scientific">Filobasidium floriforme</name>
    <dbReference type="NCBI Taxonomy" id="5210"/>
    <lineage>
        <taxon>Eukaryota</taxon>
        <taxon>Fungi</taxon>
        <taxon>Dikarya</taxon>
        <taxon>Basidiomycota</taxon>
        <taxon>Agaricomycotina</taxon>
        <taxon>Tremellomycetes</taxon>
        <taxon>Filobasidiales</taxon>
        <taxon>Filobasidiaceae</taxon>
        <taxon>Filobasidium</taxon>
    </lineage>
</organism>
<dbReference type="InterPro" id="IPR005135">
    <property type="entry name" value="Endo/exonuclease/phosphatase"/>
</dbReference>
<dbReference type="Gene3D" id="3.60.10.10">
    <property type="entry name" value="Endonuclease/exonuclease/phosphatase"/>
    <property type="match status" value="1"/>
</dbReference>
<evidence type="ECO:0000256" key="12">
    <source>
        <dbReference type="ARBA" id="ARBA00022801"/>
    </source>
</evidence>
<comment type="subcellular location">
    <subcellularLocation>
        <location evidence="4">Cytoplasm</location>
    </subcellularLocation>
    <subcellularLocation>
        <location evidence="3">Nucleus</location>
    </subcellularLocation>
</comment>
<dbReference type="SUPFAM" id="SSF56219">
    <property type="entry name" value="DNase I-like"/>
    <property type="match status" value="1"/>
</dbReference>
<keyword evidence="11" id="KW-0677">Repeat</keyword>
<evidence type="ECO:0000256" key="19">
    <source>
        <dbReference type="ARBA" id="ARBA00023475"/>
    </source>
</evidence>
<evidence type="ECO:0000256" key="1">
    <source>
        <dbReference type="ARBA" id="ARBA00001663"/>
    </source>
</evidence>
<dbReference type="Pfam" id="PF13855">
    <property type="entry name" value="LRR_8"/>
    <property type="match status" value="1"/>
</dbReference>
<feature type="region of interest" description="Disordered" evidence="23">
    <location>
        <begin position="75"/>
        <end position="114"/>
    </location>
</feature>
<dbReference type="GO" id="GO:0005737">
    <property type="term" value="C:cytoplasm"/>
    <property type="evidence" value="ECO:0007669"/>
    <property type="project" value="UniProtKB-SubCell"/>
</dbReference>
<dbReference type="EMBL" id="JABELV010000003">
    <property type="protein sequence ID" value="KAG7575442.1"/>
    <property type="molecule type" value="Genomic_DNA"/>
</dbReference>
<accession>A0A8K0JWJ5</accession>
<keyword evidence="9" id="KW-0540">Nuclease</keyword>
<dbReference type="Gene3D" id="3.80.10.10">
    <property type="entry name" value="Ribonuclease Inhibitor"/>
    <property type="match status" value="1"/>
</dbReference>
<keyword evidence="17" id="KW-0804">Transcription</keyword>
<dbReference type="InterPro" id="IPR032675">
    <property type="entry name" value="LRR_dom_sf"/>
</dbReference>
<dbReference type="PANTHER" id="PTHR12121">
    <property type="entry name" value="CARBON CATABOLITE REPRESSOR PROTEIN 4"/>
    <property type="match status" value="1"/>
</dbReference>
<protein>
    <recommendedName>
        <fullName evidence="19">CCR4-Not complex 3'-5'-exoribonuclease subunit Ccr4</fullName>
        <ecNumber evidence="6">3.1.13.4</ecNumber>
    </recommendedName>
    <alternativeName>
        <fullName evidence="20">Carbon catabolite repressor protein 4</fullName>
    </alternativeName>
    <alternativeName>
        <fullName evidence="21">Cytoplasmic deadenylase</fullName>
    </alternativeName>
    <alternativeName>
        <fullName evidence="22">Glucose-repressible alcohol dehydrogenase transcriptional effector</fullName>
    </alternativeName>
</protein>
<feature type="domain" description="Endonuclease/exonuclease/phosphatase" evidence="24">
    <location>
        <begin position="280"/>
        <end position="604"/>
    </location>
</feature>
<dbReference type="CDD" id="cd09097">
    <property type="entry name" value="Deadenylase_CCR4"/>
    <property type="match status" value="1"/>
</dbReference>
<keyword evidence="16" id="KW-0805">Transcription regulation</keyword>
<dbReference type="OrthoDB" id="428734at2759"/>
<evidence type="ECO:0000256" key="15">
    <source>
        <dbReference type="ARBA" id="ARBA00022884"/>
    </source>
</evidence>
<dbReference type="FunFam" id="3.60.10.10:FF:000037">
    <property type="entry name" value="Glucose-repressible alcohol dehydrogenase transcriptional effector"/>
    <property type="match status" value="1"/>
</dbReference>
<sequence length="627" mass="69610">MGGLNASPEVSRATASGPYWQQQMMRAEACRQSSAAHHRARASALASRMVNNKTAVPILDPNKPVSVIGLHKKGSSMNISAGQDDSNGSDPTDSPTSRPAHPTSTTAPVIQSQAASEPWTGIDLGGIRLKVLAPSLFAFSHVTTLYINHNQLTTLSPAISNLSHLTHLDATGNLLTSIPPELGLIASLKELLLFDNQLSDLPLELGTLHQLEFLGIEGNPISDNIRHAMAEKGTTGLIQYFRDNCPPPAPPPARKWEMVEDDHDTVDGQTEHGAETFSLMSYNILADRYAPQTMYGYTPSWALDWSYRKDAILAEITDVALDVICLQEVEDEVFQEFLQPRLAELGYEGVFSQKTRARTMSKEERRHVDGCATFWKASKYQLIEQHVIEFNRLALSKADMRTDDMFNRVMPFDNISSVCLLESRATDSRLVMVNAHIHWDPTYRDVKLVQVAMLVDEVDKIASQFARLPPKYQSPDDNKPPPPNYRDGTDIPTIICGDFNSSPHSAVYDFFSRGQVPAGHEDFMSHEYGHYTTRGLSHRLGFRSAYVSIGELPLTNHTPGFAGAIDYIWFSQANLSVTSLLGEIDKEYISKVVGFPNAHFPSDHIPIATTFRVKPPQSNVNGQHRYR</sequence>
<keyword evidence="7" id="KW-0963">Cytoplasm</keyword>
<comment type="similarity">
    <text evidence="5">Belongs to the CCR4/nocturin family.</text>
</comment>
<evidence type="ECO:0000256" key="16">
    <source>
        <dbReference type="ARBA" id="ARBA00023015"/>
    </source>
</evidence>
<evidence type="ECO:0000256" key="2">
    <source>
        <dbReference type="ARBA" id="ARBA00001946"/>
    </source>
</evidence>
<dbReference type="Proteomes" id="UP000812966">
    <property type="component" value="Unassembled WGS sequence"/>
</dbReference>
<evidence type="ECO:0000256" key="8">
    <source>
        <dbReference type="ARBA" id="ARBA00022614"/>
    </source>
</evidence>
<evidence type="ECO:0000256" key="9">
    <source>
        <dbReference type="ARBA" id="ARBA00022722"/>
    </source>
</evidence>
<keyword evidence="26" id="KW-1185">Reference proteome</keyword>
<keyword evidence="10" id="KW-0479">Metal-binding</keyword>
<dbReference type="InterPro" id="IPR036691">
    <property type="entry name" value="Endo/exonu/phosph_ase_sf"/>
</dbReference>
<evidence type="ECO:0000256" key="14">
    <source>
        <dbReference type="ARBA" id="ARBA00022842"/>
    </source>
</evidence>
<dbReference type="GO" id="GO:0005634">
    <property type="term" value="C:nucleus"/>
    <property type="evidence" value="ECO:0007669"/>
    <property type="project" value="UniProtKB-SubCell"/>
</dbReference>
<evidence type="ECO:0000256" key="7">
    <source>
        <dbReference type="ARBA" id="ARBA00022490"/>
    </source>
</evidence>
<dbReference type="GO" id="GO:0004535">
    <property type="term" value="F:poly(A)-specific ribonuclease activity"/>
    <property type="evidence" value="ECO:0007669"/>
    <property type="project" value="UniProtKB-EC"/>
</dbReference>
<name>A0A8K0JWJ5_9TREE</name>
<dbReference type="PROSITE" id="PS51450">
    <property type="entry name" value="LRR"/>
    <property type="match status" value="1"/>
</dbReference>
<evidence type="ECO:0000256" key="22">
    <source>
        <dbReference type="ARBA" id="ARBA00033317"/>
    </source>
</evidence>
<evidence type="ECO:0000256" key="17">
    <source>
        <dbReference type="ARBA" id="ARBA00023163"/>
    </source>
</evidence>
<evidence type="ECO:0000313" key="26">
    <source>
        <dbReference type="Proteomes" id="UP000812966"/>
    </source>
</evidence>
<proteinExistence type="inferred from homology"/>
<comment type="catalytic activity">
    <reaction evidence="1">
        <text>Exonucleolytic cleavage of poly(A) to 5'-AMP.</text>
        <dbReference type="EC" id="3.1.13.4"/>
    </reaction>
</comment>
<dbReference type="Pfam" id="PF03372">
    <property type="entry name" value="Exo_endo_phos"/>
    <property type="match status" value="1"/>
</dbReference>
<dbReference type="PANTHER" id="PTHR12121:SF100">
    <property type="entry name" value="POLY(A)-SPECIFIC RIBONUCLEASE"/>
    <property type="match status" value="1"/>
</dbReference>
<evidence type="ECO:0000256" key="13">
    <source>
        <dbReference type="ARBA" id="ARBA00022839"/>
    </source>
</evidence>
<keyword evidence="18" id="KW-0539">Nucleus</keyword>
<dbReference type="SUPFAM" id="SSF52075">
    <property type="entry name" value="Outer arm dynein light chain 1"/>
    <property type="match status" value="1"/>
</dbReference>
<keyword evidence="8" id="KW-0433">Leucine-rich repeat</keyword>
<keyword evidence="14" id="KW-0460">Magnesium</keyword>
<evidence type="ECO:0000256" key="20">
    <source>
        <dbReference type="ARBA" id="ARBA00030493"/>
    </source>
</evidence>
<evidence type="ECO:0000256" key="23">
    <source>
        <dbReference type="SAM" id="MobiDB-lite"/>
    </source>
</evidence>
<evidence type="ECO:0000259" key="24">
    <source>
        <dbReference type="Pfam" id="PF03372"/>
    </source>
</evidence>
<evidence type="ECO:0000256" key="5">
    <source>
        <dbReference type="ARBA" id="ARBA00010774"/>
    </source>
</evidence>
<dbReference type="InterPro" id="IPR050410">
    <property type="entry name" value="CCR4/nocturin_mRNA_transcr"/>
</dbReference>
<keyword evidence="15" id="KW-0694">RNA-binding</keyword>
<dbReference type="SMART" id="SM00369">
    <property type="entry name" value="LRR_TYP"/>
    <property type="match status" value="3"/>
</dbReference>
<dbReference type="InterPro" id="IPR001611">
    <property type="entry name" value="Leu-rich_rpt"/>
</dbReference>
<keyword evidence="13" id="KW-0269">Exonuclease</keyword>
<dbReference type="GO" id="GO:0003723">
    <property type="term" value="F:RNA binding"/>
    <property type="evidence" value="ECO:0007669"/>
    <property type="project" value="UniProtKB-KW"/>
</dbReference>
<evidence type="ECO:0000256" key="4">
    <source>
        <dbReference type="ARBA" id="ARBA00004496"/>
    </source>
</evidence>
<evidence type="ECO:0000313" key="25">
    <source>
        <dbReference type="EMBL" id="KAG7575442.1"/>
    </source>
</evidence>
<comment type="caution">
    <text evidence="25">The sequence shown here is derived from an EMBL/GenBank/DDBJ whole genome shotgun (WGS) entry which is preliminary data.</text>
</comment>
<dbReference type="AlphaFoldDB" id="A0A8K0JWJ5"/>
<reference evidence="25" key="1">
    <citation type="submission" date="2020-04" db="EMBL/GenBank/DDBJ databases">
        <title>Analysis of mating type loci in Filobasidium floriforme.</title>
        <authorList>
            <person name="Nowrousian M."/>
        </authorList>
    </citation>
    <scope>NUCLEOTIDE SEQUENCE</scope>
    <source>
        <strain evidence="25">CBS 6242</strain>
    </source>
</reference>
<comment type="cofactor">
    <cofactor evidence="2">
        <name>Mg(2+)</name>
        <dbReference type="ChEBI" id="CHEBI:18420"/>
    </cofactor>
</comment>
<evidence type="ECO:0000256" key="6">
    <source>
        <dbReference type="ARBA" id="ARBA00012161"/>
    </source>
</evidence>
<gene>
    <name evidence="25" type="ORF">FFLO_00261</name>
</gene>
<evidence type="ECO:0000256" key="3">
    <source>
        <dbReference type="ARBA" id="ARBA00004123"/>
    </source>
</evidence>
<evidence type="ECO:0000256" key="18">
    <source>
        <dbReference type="ARBA" id="ARBA00023242"/>
    </source>
</evidence>
<dbReference type="EC" id="3.1.13.4" evidence="6"/>